<gene>
    <name evidence="2" type="ORF">BSL78_20980</name>
</gene>
<dbReference type="PANTHER" id="PTHR33332">
    <property type="entry name" value="REVERSE TRANSCRIPTASE DOMAIN-CONTAINING PROTEIN"/>
    <property type="match status" value="1"/>
</dbReference>
<keyword evidence="3" id="KW-1185">Reference proteome</keyword>
<evidence type="ECO:0000259" key="1">
    <source>
        <dbReference type="PROSITE" id="PS50878"/>
    </source>
</evidence>
<dbReference type="EMBL" id="MRZV01000957">
    <property type="protein sequence ID" value="PIK42144.1"/>
    <property type="molecule type" value="Genomic_DNA"/>
</dbReference>
<dbReference type="InterPro" id="IPR000477">
    <property type="entry name" value="RT_dom"/>
</dbReference>
<dbReference type="SUPFAM" id="SSF56672">
    <property type="entry name" value="DNA/RNA polymerases"/>
    <property type="match status" value="1"/>
</dbReference>
<sequence length="340" mass="38137">MKSYLANRTQCVIVDQNLSKDVTLATGVPQGSVLGPLLYTLYVAPLHDLIISANMQTGIYADDIQLFTSFHPDHCSDAIQKIQNCIADVKSWAISNNLFINDSKTEILHATSQFKSTTIKSISVKMDQNTITPSTHVKSLGVVLDPHLSMKQQLNAVCKSSYNAVRKISRIRKFLTNDITTKLVCSLIMPRLDYCNSLLFGLPDSTLKKLQTVQNSAARLISCSSRHDHISPVLQSLHWLPVKQRSIYKLLLLTYKSQHSLAPGYITNLIPQYHPQRQLRSSTKCLLATSHTPNTKFYGERAFISAAPHLWNNLPSSIRNAPSVDCLKRLLKTHLFQNLQ</sequence>
<dbReference type="InterPro" id="IPR043502">
    <property type="entry name" value="DNA/RNA_pol_sf"/>
</dbReference>
<evidence type="ECO:0000313" key="3">
    <source>
        <dbReference type="Proteomes" id="UP000230750"/>
    </source>
</evidence>
<dbReference type="OrthoDB" id="6758616at2759"/>
<dbReference type="Pfam" id="PF00078">
    <property type="entry name" value="RVT_1"/>
    <property type="match status" value="1"/>
</dbReference>
<name>A0A2G8K2C3_STIJA</name>
<dbReference type="PROSITE" id="PS50878">
    <property type="entry name" value="RT_POL"/>
    <property type="match status" value="1"/>
</dbReference>
<reference evidence="2 3" key="1">
    <citation type="journal article" date="2017" name="PLoS Biol.">
        <title>The sea cucumber genome provides insights into morphological evolution and visceral regeneration.</title>
        <authorList>
            <person name="Zhang X."/>
            <person name="Sun L."/>
            <person name="Yuan J."/>
            <person name="Sun Y."/>
            <person name="Gao Y."/>
            <person name="Zhang L."/>
            <person name="Li S."/>
            <person name="Dai H."/>
            <person name="Hamel J.F."/>
            <person name="Liu C."/>
            <person name="Yu Y."/>
            <person name="Liu S."/>
            <person name="Lin W."/>
            <person name="Guo K."/>
            <person name="Jin S."/>
            <person name="Xu P."/>
            <person name="Storey K.B."/>
            <person name="Huan P."/>
            <person name="Zhang T."/>
            <person name="Zhou Y."/>
            <person name="Zhang J."/>
            <person name="Lin C."/>
            <person name="Li X."/>
            <person name="Xing L."/>
            <person name="Huo D."/>
            <person name="Sun M."/>
            <person name="Wang L."/>
            <person name="Mercier A."/>
            <person name="Li F."/>
            <person name="Yang H."/>
            <person name="Xiang J."/>
        </authorList>
    </citation>
    <scope>NUCLEOTIDE SEQUENCE [LARGE SCALE GENOMIC DNA]</scope>
    <source>
        <strain evidence="2">Shaxun</strain>
        <tissue evidence="2">Muscle</tissue>
    </source>
</reference>
<evidence type="ECO:0000313" key="2">
    <source>
        <dbReference type="EMBL" id="PIK42144.1"/>
    </source>
</evidence>
<comment type="caution">
    <text evidence="2">The sequence shown here is derived from an EMBL/GenBank/DDBJ whole genome shotgun (WGS) entry which is preliminary data.</text>
</comment>
<dbReference type="AlphaFoldDB" id="A0A2G8K2C3"/>
<protein>
    <submittedName>
        <fullName evidence="2">ORF2-encoded protein</fullName>
    </submittedName>
</protein>
<feature type="domain" description="Reverse transcriptase" evidence="1">
    <location>
        <begin position="1"/>
        <end position="119"/>
    </location>
</feature>
<dbReference type="Proteomes" id="UP000230750">
    <property type="component" value="Unassembled WGS sequence"/>
</dbReference>
<accession>A0A2G8K2C3</accession>
<organism evidence="2 3">
    <name type="scientific">Stichopus japonicus</name>
    <name type="common">Sea cucumber</name>
    <dbReference type="NCBI Taxonomy" id="307972"/>
    <lineage>
        <taxon>Eukaryota</taxon>
        <taxon>Metazoa</taxon>
        <taxon>Echinodermata</taxon>
        <taxon>Eleutherozoa</taxon>
        <taxon>Echinozoa</taxon>
        <taxon>Holothuroidea</taxon>
        <taxon>Aspidochirotacea</taxon>
        <taxon>Aspidochirotida</taxon>
        <taxon>Stichopodidae</taxon>
        <taxon>Apostichopus</taxon>
    </lineage>
</organism>
<proteinExistence type="predicted"/>
<dbReference type="STRING" id="307972.A0A2G8K2C3"/>